<organism evidence="2 3">
    <name type="scientific">Emericellopsis cladophorae</name>
    <dbReference type="NCBI Taxonomy" id="2686198"/>
    <lineage>
        <taxon>Eukaryota</taxon>
        <taxon>Fungi</taxon>
        <taxon>Dikarya</taxon>
        <taxon>Ascomycota</taxon>
        <taxon>Pezizomycotina</taxon>
        <taxon>Sordariomycetes</taxon>
        <taxon>Hypocreomycetidae</taxon>
        <taxon>Hypocreales</taxon>
        <taxon>Bionectriaceae</taxon>
        <taxon>Emericellopsis</taxon>
    </lineage>
</organism>
<gene>
    <name evidence="2" type="ORF">J7T54_007659</name>
</gene>
<reference evidence="2" key="1">
    <citation type="journal article" date="2021" name="J Fungi (Basel)">
        <title>Genomic and Metabolomic Analyses of the Marine Fungus Emericellopsis cladophorae: Insights into Saltwater Adaptability Mechanisms and Its Biosynthetic Potential.</title>
        <authorList>
            <person name="Goncalves M.F.M."/>
            <person name="Hilario S."/>
            <person name="Van de Peer Y."/>
            <person name="Esteves A.C."/>
            <person name="Alves A."/>
        </authorList>
    </citation>
    <scope>NUCLEOTIDE SEQUENCE</scope>
    <source>
        <strain evidence="2">MUM 19.33</strain>
    </source>
</reference>
<name>A0A9P9XUJ6_9HYPO</name>
<dbReference type="RefSeq" id="XP_051358907.1">
    <property type="nucleotide sequence ID" value="XM_051510160.1"/>
</dbReference>
<dbReference type="Proteomes" id="UP001055219">
    <property type="component" value="Unassembled WGS sequence"/>
</dbReference>
<protein>
    <submittedName>
        <fullName evidence="2">Uncharacterized protein</fullName>
    </submittedName>
</protein>
<accession>A0A9P9XUJ6</accession>
<feature type="region of interest" description="Disordered" evidence="1">
    <location>
        <begin position="160"/>
        <end position="180"/>
    </location>
</feature>
<dbReference type="EMBL" id="JAGIXG020000084">
    <property type="protein sequence ID" value="KAI6778051.1"/>
    <property type="molecule type" value="Genomic_DNA"/>
</dbReference>
<feature type="compositionally biased region" description="Polar residues" evidence="1">
    <location>
        <begin position="34"/>
        <end position="77"/>
    </location>
</feature>
<dbReference type="OrthoDB" id="4850587at2759"/>
<dbReference type="GeneID" id="75834133"/>
<keyword evidence="3" id="KW-1185">Reference proteome</keyword>
<feature type="region of interest" description="Disordered" evidence="1">
    <location>
        <begin position="111"/>
        <end position="145"/>
    </location>
</feature>
<evidence type="ECO:0000313" key="3">
    <source>
        <dbReference type="Proteomes" id="UP001055219"/>
    </source>
</evidence>
<dbReference type="AlphaFoldDB" id="A0A9P9XUJ6"/>
<evidence type="ECO:0000313" key="2">
    <source>
        <dbReference type="EMBL" id="KAI6778051.1"/>
    </source>
</evidence>
<feature type="region of interest" description="Disordered" evidence="1">
    <location>
        <begin position="1"/>
        <end position="85"/>
    </location>
</feature>
<reference evidence="2" key="2">
    <citation type="submission" date="2022-07" db="EMBL/GenBank/DDBJ databases">
        <authorList>
            <person name="Goncalves M.F.M."/>
            <person name="Hilario S."/>
            <person name="Van De Peer Y."/>
            <person name="Esteves A.C."/>
            <person name="Alves A."/>
        </authorList>
    </citation>
    <scope>NUCLEOTIDE SEQUENCE</scope>
    <source>
        <strain evidence="2">MUM 19.33</strain>
    </source>
</reference>
<comment type="caution">
    <text evidence="2">The sequence shown here is derived from an EMBL/GenBank/DDBJ whole genome shotgun (WGS) entry which is preliminary data.</text>
</comment>
<evidence type="ECO:0000256" key="1">
    <source>
        <dbReference type="SAM" id="MobiDB-lite"/>
    </source>
</evidence>
<proteinExistence type="predicted"/>
<sequence>MQDPAQQPRRRWSYTSKATCGLIKPSADAPIPKASTSSPTRPVQTQQRNVVTPSDSTQPRALRNQPNSTTKMPSTMPQRKPSLRERFWTVGAANSAVEKDREQRRRAYVPRQAASGFEKTASPLKRESEYITAASSRRRSPGDDEYQALVRKEEARDLAEQLYGEKRPGSNPAGVRRRPSKVVRMIAEYVKPPREGD</sequence>